<dbReference type="EMBL" id="CAJNOR010000361">
    <property type="protein sequence ID" value="CAF0891212.1"/>
    <property type="molecule type" value="Genomic_DNA"/>
</dbReference>
<dbReference type="AlphaFoldDB" id="A0A813YZL9"/>
<dbReference type="OrthoDB" id="10002984at2759"/>
<evidence type="ECO:0000256" key="1">
    <source>
        <dbReference type="SAM" id="SignalP"/>
    </source>
</evidence>
<gene>
    <name evidence="2" type="ORF">EDS130_LOCUS4351</name>
    <name evidence="3" type="ORF">XAT740_LOCUS7519</name>
</gene>
<dbReference type="EMBL" id="CAJNOJ010000011">
    <property type="protein sequence ID" value="CAF0791058.1"/>
    <property type="molecule type" value="Genomic_DNA"/>
</dbReference>
<proteinExistence type="predicted"/>
<evidence type="ECO:0000313" key="4">
    <source>
        <dbReference type="Proteomes" id="UP000663828"/>
    </source>
</evidence>
<protein>
    <submittedName>
        <fullName evidence="3">Uncharacterized protein</fullName>
    </submittedName>
</protein>
<dbReference type="Proteomes" id="UP000663852">
    <property type="component" value="Unassembled WGS sequence"/>
</dbReference>
<keyword evidence="4" id="KW-1185">Reference proteome</keyword>
<keyword evidence="1" id="KW-0732">Signal</keyword>
<comment type="caution">
    <text evidence="3">The sequence shown here is derived from an EMBL/GenBank/DDBJ whole genome shotgun (WGS) entry which is preliminary data.</text>
</comment>
<dbReference type="Proteomes" id="UP000663828">
    <property type="component" value="Unassembled WGS sequence"/>
</dbReference>
<feature type="signal peptide" evidence="1">
    <location>
        <begin position="1"/>
        <end position="19"/>
    </location>
</feature>
<reference evidence="3" key="1">
    <citation type="submission" date="2021-02" db="EMBL/GenBank/DDBJ databases">
        <authorList>
            <person name="Nowell W R."/>
        </authorList>
    </citation>
    <scope>NUCLEOTIDE SEQUENCE</scope>
</reference>
<feature type="chain" id="PRO_5036409704" evidence="1">
    <location>
        <begin position="20"/>
        <end position="273"/>
    </location>
</feature>
<evidence type="ECO:0000313" key="3">
    <source>
        <dbReference type="EMBL" id="CAF0891212.1"/>
    </source>
</evidence>
<name>A0A813YZL9_ADIRI</name>
<organism evidence="3 4">
    <name type="scientific">Adineta ricciae</name>
    <name type="common">Rotifer</name>
    <dbReference type="NCBI Taxonomy" id="249248"/>
    <lineage>
        <taxon>Eukaryota</taxon>
        <taxon>Metazoa</taxon>
        <taxon>Spiralia</taxon>
        <taxon>Gnathifera</taxon>
        <taxon>Rotifera</taxon>
        <taxon>Eurotatoria</taxon>
        <taxon>Bdelloidea</taxon>
        <taxon>Adinetida</taxon>
        <taxon>Adinetidae</taxon>
        <taxon>Adineta</taxon>
    </lineage>
</organism>
<evidence type="ECO:0000313" key="2">
    <source>
        <dbReference type="EMBL" id="CAF0791058.1"/>
    </source>
</evidence>
<accession>A0A813YZL9</accession>
<sequence length="273" mass="30601">MIFFSSLLCISVCFCTSFAIRCPSCNDIYFDATNTTIFVNQFRCEQTDISTSLCKNELFVDLVDPYFTIIKYITAPANALITGNGETELITTMNIPLDIGYPYASIAYNCYDKDMCSNNSVMQDRYEELIRLNYTKLGSQLGSLLYNDKNILEENQIECYSTNKTIVTCCTNWQCQATVVIESGRADSLTTTCIPDRRPGARTGLIIQSKSIGDDYKKITLSYICNKHLCNSPSIVDQVRQLLVDVKLIDSKANSAHSLSLLLIIICFVVDVL</sequence>